<sequence length="796" mass="86739">MDFDGKGTTLSILISVFLTHLAVAFQAPSCGGILNKTEGSASISDVPPNTTCTWTLDLGKLKKGQVYITFKDVSLIHGQDFLVILDNTGNVNLTGDQDTFLYVGTSSQTVISLKIGSNNITTHPRTLAFEYNQDECKQNLVEGSGSFRSPYHSNAGTLQCTYTILGLPDTLNVLSFTDFSLKKGFVDVRDGPTTESPLLRNFTEKSGPADVISSTQIIMVETTLSMGQPNNSFVMSYTPSTEGCSKVVKLVDTITVTSPGYEFNANYTNNLNCNWLITGPANQSLGITIDNFDIGPNADRLTLYDGLSKLSPILGSYFYDTGISNKGSGLVSTDNSLLINFQSDSMRTARGFSITVRTQPYGGVFTDSGTISWMWKSTTSAPKIIDILNDTWYYLLKVPDNQQVYVTFDDDRLMFPTASVDCYSGSSDTDLHVGHFTSLGAPFTDVFSNSNKMLLVFRNFYGRQHIQANFSAISQGSHVNAFGSSGSVIMKNSVQMNQSTLLIQPINITDLISLEIINLNLEPNATVTIFEGLSDQSTRIVALTAFVQTFPPIYVRPNKGIRVAYMTTNPGQDESQSMDIFTVTYRIVPGCGGNYNSTKGTILSPGFPNLYPYNMDCSWSITPLNSKLVHITFDAFHTANQHPVYISKMMNGTRQLVGSFRGNDTLYDIIGTTNESLVLSFSSSAQNSLKDIGSGFKLSYENIDCGGLLTNLSSSKTISSPGFPAPLPNATICVWVIALPHSTGNNSAVNIVNFSLDVKNYINSTSTGNNSAVNIVNFSLDVKNYINSTTRQNRME</sequence>
<dbReference type="PANTHER" id="PTHR24251">
    <property type="entry name" value="OVOCHYMASE-RELATED"/>
    <property type="match status" value="1"/>
</dbReference>
<evidence type="ECO:0000313" key="4">
    <source>
        <dbReference type="EMBL" id="CAH1787955.1"/>
    </source>
</evidence>
<dbReference type="AlphaFoldDB" id="A0A8J1UZ60"/>
<dbReference type="OrthoDB" id="6514358at2759"/>
<protein>
    <submittedName>
        <fullName evidence="4">Uncharacterized protein</fullName>
    </submittedName>
</protein>
<comment type="caution">
    <text evidence="3">Lacks conserved residue(s) required for the propagation of feature annotation.</text>
</comment>
<keyword evidence="1" id="KW-0677">Repeat</keyword>
<dbReference type="PROSITE" id="PS01180">
    <property type="entry name" value="CUB"/>
    <property type="match status" value="4"/>
</dbReference>
<dbReference type="Pfam" id="PF00431">
    <property type="entry name" value="CUB"/>
    <property type="match status" value="3"/>
</dbReference>
<keyword evidence="5" id="KW-1185">Reference proteome</keyword>
<comment type="caution">
    <text evidence="4">The sequence shown here is derived from an EMBL/GenBank/DDBJ whole genome shotgun (WGS) entry which is preliminary data.</text>
</comment>
<organism evidence="4 5">
    <name type="scientific">Owenia fusiformis</name>
    <name type="common">Polychaete worm</name>
    <dbReference type="NCBI Taxonomy" id="6347"/>
    <lineage>
        <taxon>Eukaryota</taxon>
        <taxon>Metazoa</taxon>
        <taxon>Spiralia</taxon>
        <taxon>Lophotrochozoa</taxon>
        <taxon>Annelida</taxon>
        <taxon>Polychaeta</taxon>
        <taxon>Sedentaria</taxon>
        <taxon>Canalipalpata</taxon>
        <taxon>Sabellida</taxon>
        <taxon>Oweniida</taxon>
        <taxon>Oweniidae</taxon>
        <taxon>Owenia</taxon>
    </lineage>
</organism>
<dbReference type="CDD" id="cd00041">
    <property type="entry name" value="CUB"/>
    <property type="match status" value="3"/>
</dbReference>
<evidence type="ECO:0000256" key="1">
    <source>
        <dbReference type="ARBA" id="ARBA00022737"/>
    </source>
</evidence>
<dbReference type="PANTHER" id="PTHR24251:SF37">
    <property type="entry name" value="CUB DOMAIN-CONTAINING PROTEIN"/>
    <property type="match status" value="1"/>
</dbReference>
<evidence type="ECO:0000313" key="5">
    <source>
        <dbReference type="Proteomes" id="UP000749559"/>
    </source>
</evidence>
<dbReference type="Gene3D" id="2.60.120.290">
    <property type="entry name" value="Spermadhesin, CUB domain"/>
    <property type="match status" value="5"/>
</dbReference>
<dbReference type="EMBL" id="CAIIXF020000006">
    <property type="protein sequence ID" value="CAH1787955.1"/>
    <property type="molecule type" value="Genomic_DNA"/>
</dbReference>
<dbReference type="InterPro" id="IPR000859">
    <property type="entry name" value="CUB_dom"/>
</dbReference>
<evidence type="ECO:0000256" key="3">
    <source>
        <dbReference type="PROSITE-ProRule" id="PRU00059"/>
    </source>
</evidence>
<dbReference type="SMART" id="SM00042">
    <property type="entry name" value="CUB"/>
    <property type="match status" value="3"/>
</dbReference>
<proteinExistence type="predicted"/>
<dbReference type="InterPro" id="IPR035914">
    <property type="entry name" value="Sperma_CUB_dom_sf"/>
</dbReference>
<reference evidence="4" key="1">
    <citation type="submission" date="2022-03" db="EMBL/GenBank/DDBJ databases">
        <authorList>
            <person name="Martin C."/>
        </authorList>
    </citation>
    <scope>NUCLEOTIDE SEQUENCE</scope>
</reference>
<name>A0A8J1UZ60_OWEFU</name>
<gene>
    <name evidence="4" type="ORF">OFUS_LOCUS13569</name>
</gene>
<evidence type="ECO:0000256" key="2">
    <source>
        <dbReference type="ARBA" id="ARBA00023157"/>
    </source>
</evidence>
<dbReference type="Proteomes" id="UP000749559">
    <property type="component" value="Unassembled WGS sequence"/>
</dbReference>
<keyword evidence="2" id="KW-1015">Disulfide bond</keyword>
<dbReference type="SUPFAM" id="SSF49854">
    <property type="entry name" value="Spermadhesin, CUB domain"/>
    <property type="match status" value="6"/>
</dbReference>
<accession>A0A8J1UZ60</accession>